<organism evidence="2 3">
    <name type="scientific">Romanomermis culicivorax</name>
    <name type="common">Nematode worm</name>
    <dbReference type="NCBI Taxonomy" id="13658"/>
    <lineage>
        <taxon>Eukaryota</taxon>
        <taxon>Metazoa</taxon>
        <taxon>Ecdysozoa</taxon>
        <taxon>Nematoda</taxon>
        <taxon>Enoplea</taxon>
        <taxon>Dorylaimia</taxon>
        <taxon>Mermithida</taxon>
        <taxon>Mermithoidea</taxon>
        <taxon>Mermithidae</taxon>
        <taxon>Romanomermis</taxon>
    </lineage>
</organism>
<reference evidence="3" key="1">
    <citation type="submission" date="2022-11" db="UniProtKB">
        <authorList>
            <consortium name="WormBaseParasite"/>
        </authorList>
    </citation>
    <scope>IDENTIFICATION</scope>
</reference>
<protein>
    <submittedName>
        <fullName evidence="3">Uncharacterized protein</fullName>
    </submittedName>
</protein>
<keyword evidence="2" id="KW-1185">Reference proteome</keyword>
<feature type="region of interest" description="Disordered" evidence="1">
    <location>
        <begin position="78"/>
        <end position="99"/>
    </location>
</feature>
<dbReference type="AlphaFoldDB" id="A0A915HXA7"/>
<dbReference type="WBParaSite" id="nRc.2.0.1.t06207-RA">
    <property type="protein sequence ID" value="nRc.2.0.1.t06207-RA"/>
    <property type="gene ID" value="nRc.2.0.1.g06207"/>
</dbReference>
<dbReference type="Proteomes" id="UP000887565">
    <property type="component" value="Unplaced"/>
</dbReference>
<sequence>MARSIFGYFNLRCIYHPTCVGSFEFKSLTIAAITEVYIIFDENLFEFWDKEEQWMVRFCSPSKYLSMLGEQLAQSCARRTSSSTAPNMVGEHARRATSR</sequence>
<evidence type="ECO:0000256" key="1">
    <source>
        <dbReference type="SAM" id="MobiDB-lite"/>
    </source>
</evidence>
<accession>A0A915HXA7</accession>
<evidence type="ECO:0000313" key="3">
    <source>
        <dbReference type="WBParaSite" id="nRc.2.0.1.t06207-RA"/>
    </source>
</evidence>
<evidence type="ECO:0000313" key="2">
    <source>
        <dbReference type="Proteomes" id="UP000887565"/>
    </source>
</evidence>
<name>A0A915HXA7_ROMCU</name>
<proteinExistence type="predicted"/>